<evidence type="ECO:0000313" key="1">
    <source>
        <dbReference type="EMBL" id="MPM51170.1"/>
    </source>
</evidence>
<gene>
    <name evidence="1" type="ORF">SDC9_97917</name>
</gene>
<reference evidence="1" key="1">
    <citation type="submission" date="2019-08" db="EMBL/GenBank/DDBJ databases">
        <authorList>
            <person name="Kucharzyk K."/>
            <person name="Murdoch R.W."/>
            <person name="Higgins S."/>
            <person name="Loffler F."/>
        </authorList>
    </citation>
    <scope>NUCLEOTIDE SEQUENCE</scope>
</reference>
<organism evidence="1">
    <name type="scientific">bioreactor metagenome</name>
    <dbReference type="NCBI Taxonomy" id="1076179"/>
    <lineage>
        <taxon>unclassified sequences</taxon>
        <taxon>metagenomes</taxon>
        <taxon>ecological metagenomes</taxon>
    </lineage>
</organism>
<dbReference type="AlphaFoldDB" id="A0A645ADC9"/>
<accession>A0A645ADC9</accession>
<dbReference type="EMBL" id="VSSQ01013293">
    <property type="protein sequence ID" value="MPM51170.1"/>
    <property type="molecule type" value="Genomic_DNA"/>
</dbReference>
<name>A0A645ADC9_9ZZZZ</name>
<protein>
    <submittedName>
        <fullName evidence="1">Uncharacterized protein</fullName>
    </submittedName>
</protein>
<comment type="caution">
    <text evidence="1">The sequence shown here is derived from an EMBL/GenBank/DDBJ whole genome shotgun (WGS) entry which is preliminary data.</text>
</comment>
<proteinExistence type="predicted"/>
<sequence>MLHDPCTGLAAKPGLHRIFNAVLTDRIGELIALVEVTFGILLVNGAHSPENMGGVWGCVLPCSLNRYFNAEQHLLPLLDGRDRFDIDVLGENKWT</sequence>